<proteinExistence type="predicted"/>
<dbReference type="EMBL" id="KU686212">
    <property type="protein sequence ID" value="AOV61965.1"/>
    <property type="molecule type" value="Genomic_DNA"/>
</dbReference>
<evidence type="ECO:0000313" key="2">
    <source>
        <dbReference type="EMBL" id="AOV61965.1"/>
    </source>
</evidence>
<keyword evidence="1" id="KW-1133">Transmembrane helix</keyword>
<dbReference type="Proteomes" id="UP000203902">
    <property type="component" value="Segment"/>
</dbReference>
<protein>
    <submittedName>
        <fullName evidence="2">Uncharacterized protein</fullName>
    </submittedName>
</protein>
<keyword evidence="5" id="KW-1185">Reference proteome</keyword>
<evidence type="ECO:0000313" key="4">
    <source>
        <dbReference type="EMBL" id="QLF86092.1"/>
    </source>
</evidence>
<name>A0A1D8KTI4_9CAUD</name>
<keyword evidence="1" id="KW-0812">Transmembrane</keyword>
<evidence type="ECO:0000313" key="7">
    <source>
        <dbReference type="Proteomes" id="UP000510897"/>
    </source>
</evidence>
<dbReference type="EMBL" id="MT586120">
    <property type="protein sequence ID" value="QLF86092.1"/>
    <property type="molecule type" value="Genomic_DNA"/>
</dbReference>
<reference evidence="4 7" key="2">
    <citation type="submission" date="2020-06" db="EMBL/GenBank/DDBJ databases">
        <authorList>
            <person name="Puxty R.J."/>
            <person name="Weihe C."/>
            <person name="Marston M.F."/>
            <person name="Martiny J.B.H."/>
        </authorList>
    </citation>
    <scope>NUCLEOTIDE SEQUENCE [LARGE SCALE GENOMIC DNA]</scope>
    <source>
        <strain evidence="4">0809CC03</strain>
    </source>
</reference>
<gene>
    <name evidence="2" type="ORF">C490910_041</name>
    <name evidence="4" type="ORF">CC030809_00036</name>
    <name evidence="3" type="ORF">S420910_041</name>
</gene>
<organism evidence="2 5">
    <name type="scientific">Synechococcus phage S-CAM7</name>
    <dbReference type="NCBI Taxonomy" id="1883368"/>
    <lineage>
        <taxon>Viruses</taxon>
        <taxon>Duplodnaviria</taxon>
        <taxon>Heunggongvirae</taxon>
        <taxon>Uroviricota</taxon>
        <taxon>Caudoviricetes</taxon>
        <taxon>Pantevenvirales</taxon>
        <taxon>Kyanoviridae</taxon>
        <taxon>Mazuvirus</taxon>
        <taxon>Mazuvirus scam7</taxon>
    </lineage>
</organism>
<accession>A0A1D8KTI4</accession>
<reference evidence="5 6" key="1">
    <citation type="journal article" date="2016" name="Virology">
        <title>The genomic content and context of auxiliary metabolic genes in marine cyanomyoviruses.</title>
        <authorList>
            <person name="Crummett L.T."/>
            <person name="Puxty R.J."/>
            <person name="Weihe C."/>
            <person name="Marston M.F."/>
            <person name="Martiny J.B."/>
        </authorList>
    </citation>
    <scope>NUCLEOTIDE SEQUENCE [LARGE SCALE GENOMIC DNA]</scope>
    <source>
        <strain evidence="2">0910CC49</strain>
        <strain evidence="3">0910SB42</strain>
    </source>
</reference>
<dbReference type="Proteomes" id="UP000226384">
    <property type="component" value="Segment"/>
</dbReference>
<dbReference type="GeneID" id="30308095"/>
<keyword evidence="1" id="KW-0472">Membrane</keyword>
<evidence type="ECO:0000313" key="6">
    <source>
        <dbReference type="Proteomes" id="UP000226384"/>
    </source>
</evidence>
<evidence type="ECO:0000256" key="1">
    <source>
        <dbReference type="SAM" id="Phobius"/>
    </source>
</evidence>
<sequence length="49" mass="5649">MTESDITIFFLKTISLFFVLGCAYAVSLMEEDDDDDDDEGMYQPAYNRI</sequence>
<dbReference type="RefSeq" id="YP_009322974.1">
    <property type="nucleotide sequence ID" value="NC_031927.1"/>
</dbReference>
<dbReference type="EMBL" id="KU686213">
    <property type="protein sequence ID" value="AOV62231.1"/>
    <property type="molecule type" value="Genomic_DNA"/>
</dbReference>
<reference evidence="4 7" key="3">
    <citation type="submission" date="2020-07" db="EMBL/GenBank/DDBJ databases">
        <title>Signatures of coevolution in a cyanophage population.</title>
        <authorList>
            <person name="Abebe J."/>
        </authorList>
    </citation>
    <scope>NUCLEOTIDE SEQUENCE [LARGE SCALE GENOMIC DNA]</scope>
    <source>
        <strain evidence="4">0809CC03</strain>
    </source>
</reference>
<evidence type="ECO:0000313" key="3">
    <source>
        <dbReference type="EMBL" id="AOV62231.1"/>
    </source>
</evidence>
<dbReference type="Proteomes" id="UP000510897">
    <property type="component" value="Segment"/>
</dbReference>
<evidence type="ECO:0000313" key="5">
    <source>
        <dbReference type="Proteomes" id="UP000203902"/>
    </source>
</evidence>
<feature type="transmembrane region" description="Helical" evidence="1">
    <location>
        <begin position="6"/>
        <end position="26"/>
    </location>
</feature>
<dbReference type="KEGG" id="vg:30308095"/>